<keyword evidence="3" id="KW-0175">Coiled coil</keyword>
<keyword evidence="2 5" id="KW-0067">ATP-binding</keyword>
<dbReference type="FunFam" id="3.40.50.300:FF:000011">
    <property type="entry name" value="Putative ABC transporter ATP-binding component"/>
    <property type="match status" value="1"/>
</dbReference>
<dbReference type="Pfam" id="PF12848">
    <property type="entry name" value="ABC_tran_Xtn"/>
    <property type="match status" value="1"/>
</dbReference>
<dbReference type="InterPro" id="IPR027417">
    <property type="entry name" value="P-loop_NTPase"/>
</dbReference>
<evidence type="ECO:0000259" key="4">
    <source>
        <dbReference type="PROSITE" id="PS50893"/>
    </source>
</evidence>
<dbReference type="CDD" id="cd03221">
    <property type="entry name" value="ABCF_EF-3"/>
    <property type="match status" value="1"/>
</dbReference>
<dbReference type="InterPro" id="IPR003593">
    <property type="entry name" value="AAA+_ATPase"/>
</dbReference>
<evidence type="ECO:0000256" key="3">
    <source>
        <dbReference type="SAM" id="Coils"/>
    </source>
</evidence>
<dbReference type="InterPro" id="IPR003439">
    <property type="entry name" value="ABC_transporter-like_ATP-bd"/>
</dbReference>
<dbReference type="RefSeq" id="WP_350343179.1">
    <property type="nucleotide sequence ID" value="NZ_CP158367.1"/>
</dbReference>
<evidence type="ECO:0000313" key="5">
    <source>
        <dbReference type="EMBL" id="XBX74427.1"/>
    </source>
</evidence>
<dbReference type="Pfam" id="PF00005">
    <property type="entry name" value="ABC_tran"/>
    <property type="match status" value="1"/>
</dbReference>
<dbReference type="PROSITE" id="PS50893">
    <property type="entry name" value="ABC_TRANSPORTER_2"/>
    <property type="match status" value="1"/>
</dbReference>
<reference evidence="5" key="2">
    <citation type="submission" date="2024-06" db="EMBL/GenBank/DDBJ databases">
        <authorList>
            <person name="Petrova K.O."/>
            <person name="Toshchakov S.V."/>
            <person name="Boltjanskaja Y.V."/>
            <person name="Kevbrin V."/>
        </authorList>
    </citation>
    <scope>NUCLEOTIDE SEQUENCE</scope>
    <source>
        <strain evidence="5">Z-910T</strain>
    </source>
</reference>
<feature type="coiled-coil region" evidence="3">
    <location>
        <begin position="248"/>
        <end position="275"/>
    </location>
</feature>
<dbReference type="InterPro" id="IPR032781">
    <property type="entry name" value="ABC_tran_Xtn"/>
</dbReference>
<sequence>MIELSLKNISKYYGAHQILSNISFELKTKERVGLIGANGTGKTTIFKIITGEEPQDSGEINKRKDLKIGCLRQIPVYPDGYTVEDVLNTSFAEHQKVQQKLNQLEHQMTSQSSSNLENTIRDYGKLQQTFEEMGGYQIELDINRICNGLNISRDLRQRKFNLLSGGEKTTTILAQLLLKQPDLLLLDEPSNHLDIESLEWLEEYLKQYEGTVCIISHDRYFLDQVVTRVIEVESGECNVYHGDYSYFMKEKERRLMEQFEQYQNQQKKIKAIEKTIKDLKDWGNRAENPKFHKRAASMQKRLDKMEKIEKVALEQRKVNLGFSDGGRSSNEVFVQRN</sequence>
<protein>
    <submittedName>
        <fullName evidence="5">ATP-binding cassette domain-containing protein</fullName>
    </submittedName>
</protein>
<evidence type="ECO:0000256" key="1">
    <source>
        <dbReference type="ARBA" id="ARBA00022741"/>
    </source>
</evidence>
<evidence type="ECO:0000256" key="2">
    <source>
        <dbReference type="ARBA" id="ARBA00022840"/>
    </source>
</evidence>
<dbReference type="PANTHER" id="PTHR42855">
    <property type="entry name" value="ABC TRANSPORTER ATP-BINDING SUBUNIT"/>
    <property type="match status" value="1"/>
</dbReference>
<dbReference type="EMBL" id="CP158367">
    <property type="protein sequence ID" value="XBX74427.1"/>
    <property type="molecule type" value="Genomic_DNA"/>
</dbReference>
<dbReference type="GO" id="GO:0005524">
    <property type="term" value="F:ATP binding"/>
    <property type="evidence" value="ECO:0007669"/>
    <property type="project" value="UniProtKB-KW"/>
</dbReference>
<name>A0AAU7VKU1_9FIRM</name>
<keyword evidence="1" id="KW-0547">Nucleotide-binding</keyword>
<feature type="domain" description="ABC transporter" evidence="4">
    <location>
        <begin position="4"/>
        <end position="259"/>
    </location>
</feature>
<accession>A0AAU7VKU1</accession>
<reference evidence="5" key="1">
    <citation type="journal article" date="2013" name="Extremophiles">
        <title>Proteinivorax tanatarense gen. nov., sp. nov., an anaerobic, haloalkaliphilic, proteolytic bacterium isolated from a decaying algal bloom, and proposal of Proteinivoraceae fam. nov.</title>
        <authorList>
            <person name="Kevbrin V."/>
            <person name="Boltyanskaya Y."/>
            <person name="Zhilina T."/>
            <person name="Kolganova T."/>
            <person name="Lavrentjeva E."/>
            <person name="Kuznetsov B."/>
        </authorList>
    </citation>
    <scope>NUCLEOTIDE SEQUENCE</scope>
    <source>
        <strain evidence="5">Z-910T</strain>
    </source>
</reference>
<dbReference type="AlphaFoldDB" id="A0AAU7VKU1"/>
<organism evidence="5">
    <name type="scientific">Proteinivorax tanatarense</name>
    <dbReference type="NCBI Taxonomy" id="1260629"/>
    <lineage>
        <taxon>Bacteria</taxon>
        <taxon>Bacillati</taxon>
        <taxon>Bacillota</taxon>
        <taxon>Clostridia</taxon>
        <taxon>Eubacteriales</taxon>
        <taxon>Proteinivoracaceae</taxon>
        <taxon>Proteinivorax</taxon>
    </lineage>
</organism>
<dbReference type="SMART" id="SM00382">
    <property type="entry name" value="AAA"/>
    <property type="match status" value="1"/>
</dbReference>
<dbReference type="SUPFAM" id="SSF52540">
    <property type="entry name" value="P-loop containing nucleoside triphosphate hydrolases"/>
    <property type="match status" value="1"/>
</dbReference>
<proteinExistence type="predicted"/>
<dbReference type="Gene3D" id="3.40.50.300">
    <property type="entry name" value="P-loop containing nucleotide triphosphate hydrolases"/>
    <property type="match status" value="1"/>
</dbReference>
<dbReference type="PANTHER" id="PTHR42855:SF2">
    <property type="entry name" value="DRUG RESISTANCE ABC TRANSPORTER,ATP-BINDING PROTEIN"/>
    <property type="match status" value="1"/>
</dbReference>
<gene>
    <name evidence="5" type="ORF">PRVXT_002464</name>
</gene>
<dbReference type="GO" id="GO:0016887">
    <property type="term" value="F:ATP hydrolysis activity"/>
    <property type="evidence" value="ECO:0007669"/>
    <property type="project" value="InterPro"/>
</dbReference>
<dbReference type="InterPro" id="IPR051309">
    <property type="entry name" value="ABCF_ATPase"/>
</dbReference>